<dbReference type="EC" id="4.2.1.10" evidence="6 8"/>
<accession>A0ABM9AE34</accession>
<evidence type="ECO:0000256" key="6">
    <source>
        <dbReference type="ARBA" id="ARBA00012060"/>
    </source>
</evidence>
<keyword evidence="7 8" id="KW-0456">Lyase</keyword>
<keyword evidence="10" id="KW-1185">Reference proteome</keyword>
<evidence type="ECO:0000256" key="8">
    <source>
        <dbReference type="HAMAP-Rule" id="MF_00169"/>
    </source>
</evidence>
<sequence length="145" mass="15701">MANILVLNGPNLNLLGSREPEIYGYSTLEDINQQLVQSASDAGHQLDDLQSNAEHELIDRIHQAQGNIDFIIINPGAFTHTSVALRDALAGVAIPFIEVHLSNVHAREPFRKHSYLSDIAEGVICGLGVDSYHLALQAVIGKLGV</sequence>
<evidence type="ECO:0000256" key="4">
    <source>
        <dbReference type="ARBA" id="ARBA00011037"/>
    </source>
</evidence>
<name>A0ABM9AE34_9GAMM</name>
<dbReference type="GO" id="GO:0003855">
    <property type="term" value="F:3-dehydroquinate dehydratase activity"/>
    <property type="evidence" value="ECO:0007669"/>
    <property type="project" value="UniProtKB-EC"/>
</dbReference>
<comment type="function">
    <text evidence="2 8">Catalyzes a trans-dehydration via an enolate intermediate.</text>
</comment>
<dbReference type="PIRSF" id="PIRSF001399">
    <property type="entry name" value="DHquinase_II"/>
    <property type="match status" value="1"/>
</dbReference>
<dbReference type="Proteomes" id="UP000838100">
    <property type="component" value="Unassembled WGS sequence"/>
</dbReference>
<evidence type="ECO:0000256" key="7">
    <source>
        <dbReference type="ARBA" id="ARBA00023239"/>
    </source>
</evidence>
<feature type="binding site" evidence="8">
    <location>
        <position position="111"/>
    </location>
    <ligand>
        <name>substrate</name>
    </ligand>
</feature>
<comment type="similarity">
    <text evidence="4 8">Belongs to the type-II 3-dehydroquinase family.</text>
</comment>
<comment type="subunit">
    <text evidence="5 8">Homododecamer.</text>
</comment>
<keyword evidence="8" id="KW-0057">Aromatic amino acid biosynthesis</keyword>
<feature type="binding site" evidence="8">
    <location>
        <position position="87"/>
    </location>
    <ligand>
        <name>substrate</name>
    </ligand>
</feature>
<dbReference type="InterPro" id="IPR001874">
    <property type="entry name" value="DHquinase_II"/>
</dbReference>
<gene>
    <name evidence="8 9" type="primary">aroQ</name>
    <name evidence="9" type="ORF">SIN8267_01562</name>
</gene>
<feature type="active site" description="Proton donor" evidence="8">
    <location>
        <position position="100"/>
    </location>
</feature>
<dbReference type="PANTHER" id="PTHR21272:SF3">
    <property type="entry name" value="CATABOLIC 3-DEHYDROQUINASE"/>
    <property type="match status" value="1"/>
</dbReference>
<feature type="active site" description="Proton acceptor" evidence="8">
    <location>
        <position position="23"/>
    </location>
</feature>
<dbReference type="NCBIfam" id="NF003804">
    <property type="entry name" value="PRK05395.1-1"/>
    <property type="match status" value="1"/>
</dbReference>
<dbReference type="CDD" id="cd00466">
    <property type="entry name" value="DHQase_II"/>
    <property type="match status" value="1"/>
</dbReference>
<dbReference type="PROSITE" id="PS01029">
    <property type="entry name" value="DEHYDROQUINASE_II"/>
    <property type="match status" value="1"/>
</dbReference>
<evidence type="ECO:0000256" key="1">
    <source>
        <dbReference type="ARBA" id="ARBA00001864"/>
    </source>
</evidence>
<comment type="pathway">
    <text evidence="3 8">Metabolic intermediate biosynthesis; chorismate biosynthesis; chorismate from D-erythrose 4-phosphate and phosphoenolpyruvate: step 3/7.</text>
</comment>
<comment type="caution">
    <text evidence="9">The sequence shown here is derived from an EMBL/GenBank/DDBJ whole genome shotgun (WGS) entry which is preliminary data.</text>
</comment>
<comment type="catalytic activity">
    <reaction evidence="1 8">
        <text>3-dehydroquinate = 3-dehydroshikimate + H2O</text>
        <dbReference type="Rhea" id="RHEA:21096"/>
        <dbReference type="ChEBI" id="CHEBI:15377"/>
        <dbReference type="ChEBI" id="CHEBI:16630"/>
        <dbReference type="ChEBI" id="CHEBI:32364"/>
        <dbReference type="EC" id="4.2.1.10"/>
    </reaction>
</comment>
<feature type="site" description="Transition state stabilizer" evidence="8">
    <location>
        <position position="18"/>
    </location>
</feature>
<dbReference type="NCBIfam" id="NF003806">
    <property type="entry name" value="PRK05395.1-3"/>
    <property type="match status" value="1"/>
</dbReference>
<feature type="binding site" evidence="8">
    <location>
        <position position="80"/>
    </location>
    <ligand>
        <name>substrate</name>
    </ligand>
</feature>
<feature type="binding site" evidence="8">
    <location>
        <begin position="101"/>
        <end position="102"/>
    </location>
    <ligand>
        <name>substrate</name>
    </ligand>
</feature>
<dbReference type="NCBIfam" id="TIGR01088">
    <property type="entry name" value="aroQ"/>
    <property type="match status" value="1"/>
</dbReference>
<dbReference type="InterPro" id="IPR018509">
    <property type="entry name" value="DHquinase_II_CS"/>
</dbReference>
<evidence type="ECO:0000313" key="9">
    <source>
        <dbReference type="EMBL" id="CAH0991456.1"/>
    </source>
</evidence>
<reference evidence="9" key="1">
    <citation type="submission" date="2021-12" db="EMBL/GenBank/DDBJ databases">
        <authorList>
            <person name="Rodrigo-Torres L."/>
            <person name="Arahal R. D."/>
            <person name="Lucena T."/>
        </authorList>
    </citation>
    <scope>NUCLEOTIDE SEQUENCE</scope>
    <source>
        <strain evidence="9">CECT 8267</strain>
    </source>
</reference>
<evidence type="ECO:0000256" key="2">
    <source>
        <dbReference type="ARBA" id="ARBA00003924"/>
    </source>
</evidence>
<evidence type="ECO:0000256" key="3">
    <source>
        <dbReference type="ARBA" id="ARBA00004902"/>
    </source>
</evidence>
<dbReference type="PANTHER" id="PTHR21272">
    <property type="entry name" value="CATABOLIC 3-DEHYDROQUINASE"/>
    <property type="match status" value="1"/>
</dbReference>
<evidence type="ECO:0000256" key="5">
    <source>
        <dbReference type="ARBA" id="ARBA00011193"/>
    </source>
</evidence>
<dbReference type="NCBIfam" id="NF003805">
    <property type="entry name" value="PRK05395.1-2"/>
    <property type="match status" value="1"/>
</dbReference>
<dbReference type="SUPFAM" id="SSF52304">
    <property type="entry name" value="Type II 3-dehydroquinate dehydratase"/>
    <property type="match status" value="1"/>
</dbReference>
<protein>
    <recommendedName>
        <fullName evidence="6 8">3-dehydroquinate dehydratase</fullName>
        <shortName evidence="8">3-dehydroquinase</shortName>
        <ecNumber evidence="6 8">4.2.1.10</ecNumber>
    </recommendedName>
    <alternativeName>
        <fullName evidence="8">Type II DHQase</fullName>
    </alternativeName>
</protein>
<dbReference type="InterPro" id="IPR036441">
    <property type="entry name" value="DHquinase_II_sf"/>
</dbReference>
<dbReference type="RefSeq" id="WP_237444104.1">
    <property type="nucleotide sequence ID" value="NZ_CAKLPX010000001.1"/>
</dbReference>
<dbReference type="EMBL" id="CAKLPX010000001">
    <property type="protein sequence ID" value="CAH0991456.1"/>
    <property type="molecule type" value="Genomic_DNA"/>
</dbReference>
<evidence type="ECO:0000313" key="10">
    <source>
        <dbReference type="Proteomes" id="UP000838100"/>
    </source>
</evidence>
<proteinExistence type="inferred from homology"/>
<feature type="binding site" evidence="8">
    <location>
        <position position="74"/>
    </location>
    <ligand>
        <name>substrate</name>
    </ligand>
</feature>
<dbReference type="HAMAP" id="MF_00169">
    <property type="entry name" value="AroQ"/>
    <property type="match status" value="1"/>
</dbReference>
<organism evidence="9 10">
    <name type="scientific">Sinobacterium norvegicum</name>
    <dbReference type="NCBI Taxonomy" id="1641715"/>
    <lineage>
        <taxon>Bacteria</taxon>
        <taxon>Pseudomonadati</taxon>
        <taxon>Pseudomonadota</taxon>
        <taxon>Gammaproteobacteria</taxon>
        <taxon>Cellvibrionales</taxon>
        <taxon>Spongiibacteraceae</taxon>
        <taxon>Sinobacterium</taxon>
    </lineage>
</organism>
<dbReference type="Pfam" id="PF01220">
    <property type="entry name" value="DHquinase_II"/>
    <property type="match status" value="1"/>
</dbReference>
<dbReference type="Gene3D" id="3.40.50.9100">
    <property type="entry name" value="Dehydroquinase, class II"/>
    <property type="match status" value="1"/>
</dbReference>
<keyword evidence="8" id="KW-0028">Amino-acid biosynthesis</keyword>
<dbReference type="NCBIfam" id="NF003807">
    <property type="entry name" value="PRK05395.1-4"/>
    <property type="match status" value="1"/>
</dbReference>